<name>A0ABU1DCA2_9HYPH</name>
<proteinExistence type="predicted"/>
<dbReference type="EMBL" id="JADBEO010000006">
    <property type="protein sequence ID" value="MDR4305744.1"/>
    <property type="molecule type" value="Genomic_DNA"/>
</dbReference>
<comment type="caution">
    <text evidence="2">The sequence shown here is derived from an EMBL/GenBank/DDBJ whole genome shotgun (WGS) entry which is preliminary data.</text>
</comment>
<dbReference type="RefSeq" id="WP_309388999.1">
    <property type="nucleotide sequence ID" value="NZ_JADBEO010000006.1"/>
</dbReference>
<evidence type="ECO:0000313" key="2">
    <source>
        <dbReference type="EMBL" id="MDR4305744.1"/>
    </source>
</evidence>
<dbReference type="Proteomes" id="UP001181622">
    <property type="component" value="Unassembled WGS sequence"/>
</dbReference>
<evidence type="ECO:0000313" key="3">
    <source>
        <dbReference type="Proteomes" id="UP001181622"/>
    </source>
</evidence>
<keyword evidence="3" id="KW-1185">Reference proteome</keyword>
<reference evidence="2" key="1">
    <citation type="submission" date="2020-10" db="EMBL/GenBank/DDBJ databases">
        <authorList>
            <person name="Abbas A."/>
            <person name="Razzaq R."/>
            <person name="Waqas M."/>
            <person name="Abbas N."/>
            <person name="Nielsen T.K."/>
            <person name="Hansen L.H."/>
            <person name="Hussain S."/>
            <person name="Shahid M."/>
        </authorList>
    </citation>
    <scope>NUCLEOTIDE SEQUENCE</scope>
    <source>
        <strain evidence="2">S14</strain>
    </source>
</reference>
<protein>
    <submittedName>
        <fullName evidence="2">Uncharacterized protein</fullName>
    </submittedName>
</protein>
<evidence type="ECO:0000256" key="1">
    <source>
        <dbReference type="SAM" id="MobiDB-lite"/>
    </source>
</evidence>
<gene>
    <name evidence="2" type="ORF">IHQ68_03785</name>
</gene>
<sequence>MLICLHAGAHKTASTYVQSRLMEERDRLAGAGIGVVAHGFFRRQVSDRLDAAGGLGGVGYAIAKTSLKRPLAKMVEFHAARERVIMSDENLAGSMIGAIGPDGLYPEARRRVGAALDALPKACDRTLFFAVRSYAAYYSSIYVYRREKREAREVETFRRSALELKRGWAEVVSDLCAAAGADRVVVWTYDEFAKRPARINAALLGEGAPRIFAKTDRASLPSLSRKGLAVLDRVSDMLSESEHAGLARAIARFQFDKPDEKFSLFTPDELDALDARYRSDLDSISALGCKVIRTERRTVDADEEPAEETSGPENARPAA</sequence>
<organism evidence="2 3">
    <name type="scientific">Chelatococcus sambhunathii</name>
    <dbReference type="NCBI Taxonomy" id="363953"/>
    <lineage>
        <taxon>Bacteria</taxon>
        <taxon>Pseudomonadati</taxon>
        <taxon>Pseudomonadota</taxon>
        <taxon>Alphaproteobacteria</taxon>
        <taxon>Hyphomicrobiales</taxon>
        <taxon>Chelatococcaceae</taxon>
        <taxon>Chelatococcus</taxon>
    </lineage>
</organism>
<feature type="region of interest" description="Disordered" evidence="1">
    <location>
        <begin position="296"/>
        <end position="319"/>
    </location>
</feature>
<accession>A0ABU1DCA2</accession>